<comment type="caution">
    <text evidence="1">The sequence shown here is derived from an EMBL/GenBank/DDBJ whole genome shotgun (WGS) entry which is preliminary data.</text>
</comment>
<dbReference type="HOGENOM" id="CLU_1383996_0_0_1"/>
<dbReference type="GeneID" id="19166750"/>
<sequence length="197" mass="22716">MPRIDCTNIQRWAPVRKDHDLDVGSFKVDDLRIEPSKIPLMRQVMLTDIPVTSLEKVVEPHADSHLIFDRDGRKEATTQDSDVRAWQPEGRTVEQDKLSQRFVLVNVLFESAKNIEGIRPVRVIRFMITGDEEHSAELMELEGQKGKIVVLVDRNVSHIAKQRQVGRLWDDLEDIVAFWSLQMEIGENPDRHSEGGW</sequence>
<evidence type="ECO:0000313" key="2">
    <source>
        <dbReference type="Proteomes" id="UP000019478"/>
    </source>
</evidence>
<name>W9YAK7_9EURO</name>
<dbReference type="EMBL" id="AMGY01000002">
    <property type="protein sequence ID" value="EXJ89553.1"/>
    <property type="molecule type" value="Genomic_DNA"/>
</dbReference>
<dbReference type="AlphaFoldDB" id="W9YAK7"/>
<keyword evidence="2" id="KW-1185">Reference proteome</keyword>
<protein>
    <submittedName>
        <fullName evidence="1">Uncharacterized protein</fullName>
    </submittedName>
</protein>
<evidence type="ECO:0000313" key="1">
    <source>
        <dbReference type="EMBL" id="EXJ89553.1"/>
    </source>
</evidence>
<accession>W9YAK7</accession>
<dbReference type="Proteomes" id="UP000019478">
    <property type="component" value="Unassembled WGS sequence"/>
</dbReference>
<proteinExistence type="predicted"/>
<gene>
    <name evidence="1" type="ORF">A1O3_02620</name>
</gene>
<dbReference type="RefSeq" id="XP_007730950.1">
    <property type="nucleotide sequence ID" value="XM_007732760.1"/>
</dbReference>
<organism evidence="1 2">
    <name type="scientific">Capronia epimyces CBS 606.96</name>
    <dbReference type="NCBI Taxonomy" id="1182542"/>
    <lineage>
        <taxon>Eukaryota</taxon>
        <taxon>Fungi</taxon>
        <taxon>Dikarya</taxon>
        <taxon>Ascomycota</taxon>
        <taxon>Pezizomycotina</taxon>
        <taxon>Eurotiomycetes</taxon>
        <taxon>Chaetothyriomycetidae</taxon>
        <taxon>Chaetothyriales</taxon>
        <taxon>Herpotrichiellaceae</taxon>
        <taxon>Capronia</taxon>
    </lineage>
</organism>
<reference evidence="1 2" key="1">
    <citation type="submission" date="2013-03" db="EMBL/GenBank/DDBJ databases">
        <title>The Genome Sequence of Capronia epimyces CBS 606.96.</title>
        <authorList>
            <consortium name="The Broad Institute Genomics Platform"/>
            <person name="Cuomo C."/>
            <person name="de Hoog S."/>
            <person name="Gorbushina A."/>
            <person name="Walker B."/>
            <person name="Young S.K."/>
            <person name="Zeng Q."/>
            <person name="Gargeya S."/>
            <person name="Fitzgerald M."/>
            <person name="Haas B."/>
            <person name="Abouelleil A."/>
            <person name="Allen A.W."/>
            <person name="Alvarado L."/>
            <person name="Arachchi H.M."/>
            <person name="Berlin A.M."/>
            <person name="Chapman S.B."/>
            <person name="Gainer-Dewar J."/>
            <person name="Goldberg J."/>
            <person name="Griggs A."/>
            <person name="Gujja S."/>
            <person name="Hansen M."/>
            <person name="Howarth C."/>
            <person name="Imamovic A."/>
            <person name="Ireland A."/>
            <person name="Larimer J."/>
            <person name="McCowan C."/>
            <person name="Murphy C."/>
            <person name="Pearson M."/>
            <person name="Poon T.W."/>
            <person name="Priest M."/>
            <person name="Roberts A."/>
            <person name="Saif S."/>
            <person name="Shea T."/>
            <person name="Sisk P."/>
            <person name="Sykes S."/>
            <person name="Wortman J."/>
            <person name="Nusbaum C."/>
            <person name="Birren B."/>
        </authorList>
    </citation>
    <scope>NUCLEOTIDE SEQUENCE [LARGE SCALE GENOMIC DNA]</scope>
    <source>
        <strain evidence="1 2">CBS 606.96</strain>
    </source>
</reference>